<evidence type="ECO:0000256" key="5">
    <source>
        <dbReference type="ARBA" id="ARBA00022833"/>
    </source>
</evidence>
<dbReference type="GO" id="GO:0016020">
    <property type="term" value="C:membrane"/>
    <property type="evidence" value="ECO:0007669"/>
    <property type="project" value="UniProtKB-SubCell"/>
</dbReference>
<dbReference type="GO" id="GO:0006882">
    <property type="term" value="P:intracellular zinc ion homeostasis"/>
    <property type="evidence" value="ECO:0007669"/>
    <property type="project" value="TreeGrafter"/>
</dbReference>
<comment type="subcellular location">
    <subcellularLocation>
        <location evidence="1">Membrane</location>
        <topology evidence="1">Multi-pass membrane protein</topology>
    </subcellularLocation>
</comment>
<dbReference type="InterPro" id="IPR027469">
    <property type="entry name" value="Cation_efflux_TMD_sf"/>
</dbReference>
<dbReference type="SUPFAM" id="SSF161111">
    <property type="entry name" value="Cation efflux protein transmembrane domain-like"/>
    <property type="match status" value="1"/>
</dbReference>
<feature type="domain" description="Cation efflux protein cytoplasmic" evidence="11">
    <location>
        <begin position="370"/>
        <end position="442"/>
    </location>
</feature>
<dbReference type="SUPFAM" id="SSF160240">
    <property type="entry name" value="Cation efflux protein cytoplasmic domain-like"/>
    <property type="match status" value="1"/>
</dbReference>
<keyword evidence="7 9" id="KW-0472">Membrane</keyword>
<proteinExistence type="inferred from homology"/>
<evidence type="ECO:0000256" key="3">
    <source>
        <dbReference type="ARBA" id="ARBA00022448"/>
    </source>
</evidence>
<keyword evidence="6 9" id="KW-1133">Transmembrane helix</keyword>
<keyword evidence="3" id="KW-0813">Transport</keyword>
<dbReference type="AlphaFoldDB" id="A0A140G9I8"/>
<feature type="domain" description="Cation efflux protein transmembrane" evidence="10">
    <location>
        <begin position="295"/>
        <end position="366"/>
    </location>
</feature>
<evidence type="ECO:0000256" key="2">
    <source>
        <dbReference type="ARBA" id="ARBA00008873"/>
    </source>
</evidence>
<dbReference type="InterPro" id="IPR002524">
    <property type="entry name" value="Cation_efflux"/>
</dbReference>
<feature type="region of interest" description="Disordered" evidence="8">
    <location>
        <begin position="206"/>
        <end position="298"/>
    </location>
</feature>
<feature type="region of interest" description="Disordered" evidence="8">
    <location>
        <begin position="141"/>
        <end position="187"/>
    </location>
</feature>
<dbReference type="Pfam" id="PF01545">
    <property type="entry name" value="Cation_efflux"/>
    <property type="match status" value="2"/>
</dbReference>
<evidence type="ECO:0000259" key="10">
    <source>
        <dbReference type="Pfam" id="PF01545"/>
    </source>
</evidence>
<comment type="similarity">
    <text evidence="2">Belongs to the cation diffusion facilitator (CDF) transporter (TC 2.A.4) family. SLC30A subfamily.</text>
</comment>
<evidence type="ECO:0000313" key="12">
    <source>
        <dbReference type="EMBL" id="AMM70772.1"/>
    </source>
</evidence>
<name>A0A140G9I8_9AGAM</name>
<dbReference type="PANTHER" id="PTHR45820:SF4">
    <property type="entry name" value="ZINC TRANSPORTER 63C, ISOFORM F"/>
    <property type="match status" value="1"/>
</dbReference>
<dbReference type="InterPro" id="IPR058533">
    <property type="entry name" value="Cation_efflux_TM"/>
</dbReference>
<evidence type="ECO:0000256" key="8">
    <source>
        <dbReference type="SAM" id="MobiDB-lite"/>
    </source>
</evidence>
<dbReference type="EMBL" id="KU311684">
    <property type="protein sequence ID" value="AMM70772.1"/>
    <property type="molecule type" value="Genomic_DNA"/>
</dbReference>
<evidence type="ECO:0000256" key="6">
    <source>
        <dbReference type="ARBA" id="ARBA00022989"/>
    </source>
</evidence>
<dbReference type="Pfam" id="PF16916">
    <property type="entry name" value="ZT_dimer"/>
    <property type="match status" value="1"/>
</dbReference>
<feature type="transmembrane region" description="Helical" evidence="9">
    <location>
        <begin position="341"/>
        <end position="358"/>
    </location>
</feature>
<accession>A0A140G9I8</accession>
<evidence type="ECO:0000256" key="1">
    <source>
        <dbReference type="ARBA" id="ARBA00004141"/>
    </source>
</evidence>
<feature type="compositionally biased region" description="Polar residues" evidence="8">
    <location>
        <begin position="270"/>
        <end position="281"/>
    </location>
</feature>
<dbReference type="InterPro" id="IPR027470">
    <property type="entry name" value="Cation_efflux_CTD"/>
</dbReference>
<feature type="transmembrane region" description="Helical" evidence="9">
    <location>
        <begin position="111"/>
        <end position="132"/>
    </location>
</feature>
<evidence type="ECO:0000259" key="11">
    <source>
        <dbReference type="Pfam" id="PF16916"/>
    </source>
</evidence>
<dbReference type="Gene3D" id="1.20.1510.10">
    <property type="entry name" value="Cation efflux protein transmembrane domain"/>
    <property type="match status" value="2"/>
</dbReference>
<protein>
    <submittedName>
        <fullName evidence="12">CDF zinc transporter 1</fullName>
    </submittedName>
</protein>
<feature type="transmembrane region" description="Helical" evidence="9">
    <location>
        <begin position="9"/>
        <end position="30"/>
    </location>
</feature>
<feature type="domain" description="Cation efflux protein transmembrane" evidence="10">
    <location>
        <begin position="12"/>
        <end position="150"/>
    </location>
</feature>
<feature type="transmembrane region" description="Helical" evidence="9">
    <location>
        <begin position="306"/>
        <end position="329"/>
    </location>
</feature>
<organism evidence="12">
    <name type="scientific">Russula atropurpurea</name>
    <dbReference type="NCBI Taxonomy" id="152952"/>
    <lineage>
        <taxon>Eukaryota</taxon>
        <taxon>Fungi</taxon>
        <taxon>Dikarya</taxon>
        <taxon>Basidiomycota</taxon>
        <taxon>Agaricomycotina</taxon>
        <taxon>Agaricomycetes</taxon>
        <taxon>Russulales</taxon>
        <taxon>Russulaceae</taxon>
        <taxon>Russula</taxon>
    </lineage>
</organism>
<reference evidence="12" key="1">
    <citation type="journal article" date="2016" name="BioMetals">
        <title>Functional analysis of two genes coding for distinct cation diffusion facilitators of the ectomycorrhizal Zn-accumulating fungus Russula atropurpurea.</title>
        <authorList>
            <person name="Sacky J."/>
            <person name="Leonhardt T."/>
            <person name="Kotrba P."/>
        </authorList>
    </citation>
    <scope>NUCLEOTIDE SEQUENCE</scope>
</reference>
<dbReference type="PANTHER" id="PTHR45820">
    <property type="entry name" value="FI23527P1"/>
    <property type="match status" value="1"/>
</dbReference>
<feature type="transmembrane region" description="Helical" evidence="9">
    <location>
        <begin position="77"/>
        <end position="99"/>
    </location>
</feature>
<evidence type="ECO:0000256" key="4">
    <source>
        <dbReference type="ARBA" id="ARBA00022692"/>
    </source>
</evidence>
<keyword evidence="4 9" id="KW-0812">Transmembrane</keyword>
<evidence type="ECO:0000256" key="9">
    <source>
        <dbReference type="SAM" id="Phobius"/>
    </source>
</evidence>
<dbReference type="NCBIfam" id="TIGR01297">
    <property type="entry name" value="CDF"/>
    <property type="match status" value="1"/>
</dbReference>
<dbReference type="GO" id="GO:0005385">
    <property type="term" value="F:zinc ion transmembrane transporter activity"/>
    <property type="evidence" value="ECO:0007669"/>
    <property type="project" value="TreeGrafter"/>
</dbReference>
<evidence type="ECO:0000256" key="7">
    <source>
        <dbReference type="ARBA" id="ARBA00023136"/>
    </source>
</evidence>
<keyword evidence="5" id="KW-0862">Zinc</keyword>
<gene>
    <name evidence="12" type="primary">CDF1</name>
</gene>
<dbReference type="InterPro" id="IPR036837">
    <property type="entry name" value="Cation_efflux_CTD_sf"/>
</dbReference>
<sequence>MSPSRTARLYFLLVLDLLFFVLEISIGYAVGSLALVADSFHMLNDVVSLIIALYAIKLAASSTPTTRYSYGWHRAEILAALVNGVFLLALCFTITLEALERFFSTPEISNPKLIVLVGSLGLMSNIVGLCLFHEHAHGHDHSHRSARSSKASSVQSVTLESVTPEASPVAIRQPRPPAHHAGSYTSLYGHPAATRASFVQTANNIARSSSPVSADRSHKSRTRHSLDLWSPESAILTGPPHEHGDQSRGAKQASAPHEQTSLLEHPPVSYHNSTTSTSRELSSPDPKRHDQLQGQSHGGSMNMKALLLHVLGDALGNVGVIATGLIIWLTSWSFKYYCDPVISLVITAIIFHSALPLVRSTSFILLQGVPPEVSLEDVRSDILAVEGVLSVHELHIWQLSETKIIASVHINASRDVEFMPIASDIRRILHRHGIHSSTIQPEYHPVRDTILEERSKDVNCLISCPPDSACCEVQACCPSYAGTPPEP</sequence>